<accession>A0AAW0CVK2</accession>
<dbReference type="EMBL" id="JAYKXP010000029">
    <property type="protein sequence ID" value="KAK7043134.1"/>
    <property type="molecule type" value="Genomic_DNA"/>
</dbReference>
<name>A0AAW0CVK2_9AGAR</name>
<dbReference type="Gene3D" id="1.20.1280.50">
    <property type="match status" value="1"/>
</dbReference>
<gene>
    <name evidence="2" type="ORF">VNI00_008488</name>
</gene>
<feature type="region of interest" description="Disordered" evidence="1">
    <location>
        <begin position="1"/>
        <end position="28"/>
    </location>
</feature>
<evidence type="ECO:0000256" key="1">
    <source>
        <dbReference type="SAM" id="MobiDB-lite"/>
    </source>
</evidence>
<evidence type="ECO:0000313" key="3">
    <source>
        <dbReference type="Proteomes" id="UP001383192"/>
    </source>
</evidence>
<organism evidence="2 3">
    <name type="scientific">Paramarasmius palmivorus</name>
    <dbReference type="NCBI Taxonomy" id="297713"/>
    <lineage>
        <taxon>Eukaryota</taxon>
        <taxon>Fungi</taxon>
        <taxon>Dikarya</taxon>
        <taxon>Basidiomycota</taxon>
        <taxon>Agaricomycotina</taxon>
        <taxon>Agaricomycetes</taxon>
        <taxon>Agaricomycetidae</taxon>
        <taxon>Agaricales</taxon>
        <taxon>Marasmiineae</taxon>
        <taxon>Marasmiaceae</taxon>
        <taxon>Paramarasmius</taxon>
    </lineage>
</organism>
<keyword evidence="3" id="KW-1185">Reference proteome</keyword>
<evidence type="ECO:0000313" key="2">
    <source>
        <dbReference type="EMBL" id="KAK7043134.1"/>
    </source>
</evidence>
<dbReference type="AlphaFoldDB" id="A0AAW0CVK2"/>
<protein>
    <recommendedName>
        <fullName evidence="4">F-box domain-containing protein</fullName>
    </recommendedName>
</protein>
<sequence>MIVDKHVLDDAEPDIQQSTSGSSRKLGVREEHLLEENQRLMEENLRLRKLQAVLEGHIPQGTAKELQDKAVQTIFPYISFLPPEILAEIFTLFCMGGSVLSIYTQSSARFPPFILGHVCRSWRALAWETPQLWAVFAVDIGACNRDILSLYLRNSREFPLSIRCIEDGEVDVYILRAVLAHSRRWRSGSFRYASPRTWRKYINTYRLCPPFTALESLDLGHTDYGYLEDNDWNVQDIVRCLLGDTPRLHVLTAASGPGNPRFPLPYTQITSFIFNDWVSCLSSFKGVESFFKMENMEIPKYLISWTYAATMKVEKPVRLQSLKNLTIRFFEENDDRDHISLYPLFRVFRLPLLTTLVVTSPRYEGTFVPPRPWDSEAFIDMVVRSRCTLENLTVSNLRISELDLEATLHSLPMLKSFTYHECRSTATTRFLLDLMTPKHSGWVEVAPTLTELGIALETGTRVDEETRLVHLIVEMARGRRVADFPALDLTLRVQSPLHPSNRQDLHSLCGESIGKLIFGSA</sequence>
<evidence type="ECO:0008006" key="4">
    <source>
        <dbReference type="Google" id="ProtNLM"/>
    </source>
</evidence>
<proteinExistence type="predicted"/>
<dbReference type="Proteomes" id="UP001383192">
    <property type="component" value="Unassembled WGS sequence"/>
</dbReference>
<reference evidence="2 3" key="1">
    <citation type="submission" date="2024-01" db="EMBL/GenBank/DDBJ databases">
        <title>A draft genome for a cacao thread blight-causing isolate of Paramarasmius palmivorus.</title>
        <authorList>
            <person name="Baruah I.K."/>
            <person name="Bukari Y."/>
            <person name="Amoako-Attah I."/>
            <person name="Meinhardt L.W."/>
            <person name="Bailey B.A."/>
            <person name="Cohen S.P."/>
        </authorList>
    </citation>
    <scope>NUCLEOTIDE SEQUENCE [LARGE SCALE GENOMIC DNA]</scope>
    <source>
        <strain evidence="2 3">GH-12</strain>
    </source>
</reference>
<comment type="caution">
    <text evidence="2">The sequence shown here is derived from an EMBL/GenBank/DDBJ whole genome shotgun (WGS) entry which is preliminary data.</text>
</comment>